<name>A0A699XEE0_TANCI</name>
<protein>
    <submittedName>
        <fullName evidence="1">Uncharacterized protein</fullName>
    </submittedName>
</protein>
<dbReference type="EMBL" id="BKCJ011847702">
    <property type="protein sequence ID" value="GFD58017.1"/>
    <property type="molecule type" value="Genomic_DNA"/>
</dbReference>
<evidence type="ECO:0000313" key="1">
    <source>
        <dbReference type="EMBL" id="GFD58017.1"/>
    </source>
</evidence>
<sequence length="85" mass="9017">SAALATTIPPPIPPFIPLPQQSIPILTPTITKATISTITLPDSSNLTAIHQRASDLEKEVKELKNIDHSSALLASVKSEVPTIVK</sequence>
<feature type="non-terminal residue" evidence="1">
    <location>
        <position position="1"/>
    </location>
</feature>
<reference evidence="1" key="1">
    <citation type="journal article" date="2019" name="Sci. Rep.">
        <title>Draft genome of Tanacetum cinerariifolium, the natural source of mosquito coil.</title>
        <authorList>
            <person name="Yamashiro T."/>
            <person name="Shiraishi A."/>
            <person name="Satake H."/>
            <person name="Nakayama K."/>
        </authorList>
    </citation>
    <scope>NUCLEOTIDE SEQUENCE</scope>
</reference>
<gene>
    <name evidence="1" type="ORF">Tci_929986</name>
</gene>
<dbReference type="AlphaFoldDB" id="A0A699XEE0"/>
<organism evidence="1">
    <name type="scientific">Tanacetum cinerariifolium</name>
    <name type="common">Dalmatian daisy</name>
    <name type="synonym">Chrysanthemum cinerariifolium</name>
    <dbReference type="NCBI Taxonomy" id="118510"/>
    <lineage>
        <taxon>Eukaryota</taxon>
        <taxon>Viridiplantae</taxon>
        <taxon>Streptophyta</taxon>
        <taxon>Embryophyta</taxon>
        <taxon>Tracheophyta</taxon>
        <taxon>Spermatophyta</taxon>
        <taxon>Magnoliopsida</taxon>
        <taxon>eudicotyledons</taxon>
        <taxon>Gunneridae</taxon>
        <taxon>Pentapetalae</taxon>
        <taxon>asterids</taxon>
        <taxon>campanulids</taxon>
        <taxon>Asterales</taxon>
        <taxon>Asteraceae</taxon>
        <taxon>Asteroideae</taxon>
        <taxon>Anthemideae</taxon>
        <taxon>Anthemidinae</taxon>
        <taxon>Tanacetum</taxon>
    </lineage>
</organism>
<comment type="caution">
    <text evidence="1">The sequence shown here is derived from an EMBL/GenBank/DDBJ whole genome shotgun (WGS) entry which is preliminary data.</text>
</comment>
<proteinExistence type="predicted"/>
<accession>A0A699XEE0</accession>